<gene>
    <name evidence="1" type="ORF">MOC_1524</name>
</gene>
<protein>
    <submittedName>
        <fullName evidence="1">Protein of unassigned function</fullName>
    </submittedName>
</protein>
<dbReference type="EMBL" id="CP003811">
    <property type="protein sequence ID" value="AIQ89279.1"/>
    <property type="molecule type" value="Genomic_DNA"/>
</dbReference>
<dbReference type="STRING" id="693986.MOC_1524"/>
<name>A0A089Q3Y6_9HYPH</name>
<dbReference type="Proteomes" id="UP000029492">
    <property type="component" value="Chromosome"/>
</dbReference>
<reference evidence="1 2" key="1">
    <citation type="journal article" date="2014" name="PLoS ONE">
        <title>Genome Information of Methylobacterium oryzae, a Plant-Probiotic Methylotroph in the Phyllosphere.</title>
        <authorList>
            <person name="Kwak M.J."/>
            <person name="Jeong H."/>
            <person name="Madhaiyan M."/>
            <person name="Lee Y."/>
            <person name="Sa T.M."/>
            <person name="Oh T.K."/>
            <person name="Kim J.F."/>
        </authorList>
    </citation>
    <scope>NUCLEOTIDE SEQUENCE [LARGE SCALE GENOMIC DNA]</scope>
    <source>
        <strain evidence="1 2">CBMB20</strain>
    </source>
</reference>
<organism evidence="1 2">
    <name type="scientific">Methylobacterium oryzae CBMB20</name>
    <dbReference type="NCBI Taxonomy" id="693986"/>
    <lineage>
        <taxon>Bacteria</taxon>
        <taxon>Pseudomonadati</taxon>
        <taxon>Pseudomonadota</taxon>
        <taxon>Alphaproteobacteria</taxon>
        <taxon>Hyphomicrobiales</taxon>
        <taxon>Methylobacteriaceae</taxon>
        <taxon>Methylobacterium</taxon>
    </lineage>
</organism>
<proteinExistence type="predicted"/>
<dbReference type="HOGENOM" id="CLU_1711112_0_0_5"/>
<sequence>MIDENSTPEEIAAWKAQVEREAGPAARELNETVREQILAMAAAEGWSESQADWLDKLAKQPLFQMVADGVPGSEALEKAYGLARRKLTVGYFDHALDEGKNRYTAFLTVIDLEKQIVERRGAPPPDYPDAILLEACRAVEAAAEGGSSSEEQIATGFAVIRELMEKPQQ</sequence>
<keyword evidence="2" id="KW-1185">Reference proteome</keyword>
<accession>A0A089Q3Y6</accession>
<dbReference type="RefSeq" id="WP_043354747.1">
    <property type="nucleotide sequence ID" value="NZ_CP003811.1"/>
</dbReference>
<dbReference type="KEGG" id="mor:MOC_1524"/>
<evidence type="ECO:0000313" key="2">
    <source>
        <dbReference type="Proteomes" id="UP000029492"/>
    </source>
</evidence>
<evidence type="ECO:0000313" key="1">
    <source>
        <dbReference type="EMBL" id="AIQ89279.1"/>
    </source>
</evidence>
<dbReference type="AlphaFoldDB" id="A0A089Q3Y6"/>